<keyword evidence="3" id="KW-0812">Transmembrane</keyword>
<evidence type="ECO:0000256" key="3">
    <source>
        <dbReference type="SAM" id="Phobius"/>
    </source>
</evidence>
<gene>
    <name evidence="4" type="ORF">M501DRAFT_1007671</name>
</gene>
<accession>A0A9P4S4R8</accession>
<feature type="compositionally biased region" description="Basic residues" evidence="2">
    <location>
        <begin position="1"/>
        <end position="10"/>
    </location>
</feature>
<feature type="compositionally biased region" description="Polar residues" evidence="2">
    <location>
        <begin position="646"/>
        <end position="656"/>
    </location>
</feature>
<feature type="compositionally biased region" description="Polar residues" evidence="2">
    <location>
        <begin position="832"/>
        <end position="856"/>
    </location>
</feature>
<keyword evidence="3" id="KW-1133">Transmembrane helix</keyword>
<feature type="region of interest" description="Disordered" evidence="2">
    <location>
        <begin position="585"/>
        <end position="665"/>
    </location>
</feature>
<evidence type="ECO:0000256" key="1">
    <source>
        <dbReference type="SAM" id="Coils"/>
    </source>
</evidence>
<dbReference type="EMBL" id="MU006106">
    <property type="protein sequence ID" value="KAF2835825.1"/>
    <property type="molecule type" value="Genomic_DNA"/>
</dbReference>
<keyword evidence="1" id="KW-0175">Coiled coil</keyword>
<feature type="compositionally biased region" description="Low complexity" evidence="2">
    <location>
        <begin position="371"/>
        <end position="389"/>
    </location>
</feature>
<name>A0A9P4S4R8_9PEZI</name>
<evidence type="ECO:0000256" key="2">
    <source>
        <dbReference type="SAM" id="MobiDB-lite"/>
    </source>
</evidence>
<feature type="region of interest" description="Disordered" evidence="2">
    <location>
        <begin position="1"/>
        <end position="95"/>
    </location>
</feature>
<sequence length="954" mass="103412">MPSTKVRPKANQHDKRHESGLAAPGKRIHRQKSNPKLNGHTNGRLQTPTPPLPSSDLEQHLTLGNGNLDDVPNGFHHDSSSSSTANGSPPDNIQLDPRARAYSELSFDGQDSYRYTNGNINHILDPVSRPIPSRMDINGVKGSGIANAGNVFTLASTIIASCPLRDVIAILIILLQLPPTFLTIIHCLFATLTFVPPSTGTSLSALPSLNDMFQGAGGTPSMATIIFADIIILIFWLVLSVPVQNITLDLAQAVIAISLGGAAAGTGGSTNSLFLCVVIIIISHTLRYNPVRHYGLQLLWVGFHKIGFPVSKHPPTMSDYPDTFNVPHGWLRSLLGVHILTQGVVRLIRRSLANRESLSGYSPDKKNDPEAAAADSNTTDAGSSSSTDGRPPGPSPAAREAKERSTGGKKKRKQSNQVRSQQPFWAALASTKVTVYKEMEHSQASSDAAEANATDAYHVGNANFIQEEDRVWISAIGSTDISFGLNLLREMSMAVHDGMRHGANLGSGIDKSKPFYVRVNGADWSSTRINEIHPNGSYSGDNVDAYSGEIFGLTPLSSYYIEFVRMSDDTPIYSASLITQSAPATEPASVVAPTTHQSLRPSSPTTTLKNSILAAEQKLSENRNRQKRNRKDHKGATGALRKEVDNLNNRVSSSGGTDDRQKSKVLQFKQTIRQTEESTVDICHQIDTLGEIPRNEIEEASAKKEAWKQERAHRSAVSEDYSQCKGTADTEVAHIQAEIASAIQKRDRLQARQTKLNEQYATLMAATTQDMDEKARREKLRAVRLASRSDQEKQYVRSIAQFESQLHDVNLANDRMFQQISHVENLLSQQATGYPNSVPTTPEGNLPGASNRNSLPQFPPLNYQTFGLPPSTDVFQGTPAPKFREGRGRSSSMLSGVSGFTAPDLDDPERDALLGTHNAPVGYERKGSNGSGSGSANGSNPGSQRDPLSPIGGR</sequence>
<evidence type="ECO:0000313" key="4">
    <source>
        <dbReference type="EMBL" id="KAF2835825.1"/>
    </source>
</evidence>
<feature type="transmembrane region" description="Helical" evidence="3">
    <location>
        <begin position="253"/>
        <end position="282"/>
    </location>
</feature>
<feature type="transmembrane region" description="Helical" evidence="3">
    <location>
        <begin position="215"/>
        <end position="241"/>
    </location>
</feature>
<feature type="region of interest" description="Disordered" evidence="2">
    <location>
        <begin position="357"/>
        <end position="423"/>
    </location>
</feature>
<evidence type="ECO:0000313" key="5">
    <source>
        <dbReference type="Proteomes" id="UP000799429"/>
    </source>
</evidence>
<feature type="compositionally biased region" description="Polar residues" evidence="2">
    <location>
        <begin position="592"/>
        <end position="610"/>
    </location>
</feature>
<dbReference type="OrthoDB" id="4158994at2759"/>
<comment type="caution">
    <text evidence="4">The sequence shown here is derived from an EMBL/GenBank/DDBJ whole genome shotgun (WGS) entry which is preliminary data.</text>
</comment>
<feature type="region of interest" description="Disordered" evidence="2">
    <location>
        <begin position="832"/>
        <end position="954"/>
    </location>
</feature>
<evidence type="ECO:0008006" key="6">
    <source>
        <dbReference type="Google" id="ProtNLM"/>
    </source>
</evidence>
<keyword evidence="5" id="KW-1185">Reference proteome</keyword>
<dbReference type="Proteomes" id="UP000799429">
    <property type="component" value="Unassembled WGS sequence"/>
</dbReference>
<proteinExistence type="predicted"/>
<reference evidence="4" key="1">
    <citation type="journal article" date="2020" name="Stud. Mycol.">
        <title>101 Dothideomycetes genomes: a test case for predicting lifestyles and emergence of pathogens.</title>
        <authorList>
            <person name="Haridas S."/>
            <person name="Albert R."/>
            <person name="Binder M."/>
            <person name="Bloem J."/>
            <person name="Labutti K."/>
            <person name="Salamov A."/>
            <person name="Andreopoulos B."/>
            <person name="Baker S."/>
            <person name="Barry K."/>
            <person name="Bills G."/>
            <person name="Bluhm B."/>
            <person name="Cannon C."/>
            <person name="Castanera R."/>
            <person name="Culley D."/>
            <person name="Daum C."/>
            <person name="Ezra D."/>
            <person name="Gonzalez J."/>
            <person name="Henrissat B."/>
            <person name="Kuo A."/>
            <person name="Liang C."/>
            <person name="Lipzen A."/>
            <person name="Lutzoni F."/>
            <person name="Magnuson J."/>
            <person name="Mondo S."/>
            <person name="Nolan M."/>
            <person name="Ohm R."/>
            <person name="Pangilinan J."/>
            <person name="Park H.-J."/>
            <person name="Ramirez L."/>
            <person name="Alfaro M."/>
            <person name="Sun H."/>
            <person name="Tritt A."/>
            <person name="Yoshinaga Y."/>
            <person name="Zwiers L.-H."/>
            <person name="Turgeon B."/>
            <person name="Goodwin S."/>
            <person name="Spatafora J."/>
            <person name="Crous P."/>
            <person name="Grigoriev I."/>
        </authorList>
    </citation>
    <scope>NUCLEOTIDE SEQUENCE</scope>
    <source>
        <strain evidence="4">CBS 101060</strain>
    </source>
</reference>
<organism evidence="4 5">
    <name type="scientific">Patellaria atrata CBS 101060</name>
    <dbReference type="NCBI Taxonomy" id="1346257"/>
    <lineage>
        <taxon>Eukaryota</taxon>
        <taxon>Fungi</taxon>
        <taxon>Dikarya</taxon>
        <taxon>Ascomycota</taxon>
        <taxon>Pezizomycotina</taxon>
        <taxon>Dothideomycetes</taxon>
        <taxon>Dothideomycetes incertae sedis</taxon>
        <taxon>Patellariales</taxon>
        <taxon>Patellariaceae</taxon>
        <taxon>Patellaria</taxon>
    </lineage>
</organism>
<keyword evidence="3" id="KW-0472">Membrane</keyword>
<protein>
    <recommendedName>
        <fullName evidence="6">Ubiquitination network signaling protein</fullName>
    </recommendedName>
</protein>
<feature type="coiled-coil region" evidence="1">
    <location>
        <begin position="732"/>
        <end position="766"/>
    </location>
</feature>
<feature type="compositionally biased region" description="Polar residues" evidence="2">
    <location>
        <begin position="34"/>
        <end position="47"/>
    </location>
</feature>
<feature type="transmembrane region" description="Helical" evidence="3">
    <location>
        <begin position="167"/>
        <end position="195"/>
    </location>
</feature>
<dbReference type="AlphaFoldDB" id="A0A9P4S4R8"/>